<protein>
    <submittedName>
        <fullName evidence="1">SFRICE_028048</fullName>
    </submittedName>
</protein>
<name>A0A2H1VGN8_SPOFR</name>
<organism evidence="1">
    <name type="scientific">Spodoptera frugiperda</name>
    <name type="common">Fall armyworm</name>
    <dbReference type="NCBI Taxonomy" id="7108"/>
    <lineage>
        <taxon>Eukaryota</taxon>
        <taxon>Metazoa</taxon>
        <taxon>Ecdysozoa</taxon>
        <taxon>Arthropoda</taxon>
        <taxon>Hexapoda</taxon>
        <taxon>Insecta</taxon>
        <taxon>Pterygota</taxon>
        <taxon>Neoptera</taxon>
        <taxon>Endopterygota</taxon>
        <taxon>Lepidoptera</taxon>
        <taxon>Glossata</taxon>
        <taxon>Ditrysia</taxon>
        <taxon>Noctuoidea</taxon>
        <taxon>Noctuidae</taxon>
        <taxon>Amphipyrinae</taxon>
        <taxon>Spodoptera</taxon>
    </lineage>
</organism>
<gene>
    <name evidence="1" type="ORF">SFRICE_028048</name>
</gene>
<sequence>MSSIPRHTTRRLSRYYSGVATKLIVRNLRVVGESGIGKLLKANPPLTSVTGDHHGVQCVKQILLCPDQERHNSPIYHLTPLRGENHPMTFHALGEARGSVRLLLTKNHPVPTPACRTGAPVNPLGSPLLRIRHQLNLNYMFIKPGTTICGSHKELLRAGIEPATRCAAASYLATVPTVQSKQCTHTFHNLCCKSHVIGGEPIATYRAHFQSPCYYGELFESPAILRPTRESNPRPLAIKRPTRHVHLKPFYTKHQTQNYNNVTPFIPEGVGRAAHYGT</sequence>
<dbReference type="EMBL" id="ODYU01002471">
    <property type="protein sequence ID" value="SOQ40005.1"/>
    <property type="molecule type" value="Genomic_DNA"/>
</dbReference>
<dbReference type="AlphaFoldDB" id="A0A2H1VGN8"/>
<evidence type="ECO:0000313" key="1">
    <source>
        <dbReference type="EMBL" id="SOQ40005.1"/>
    </source>
</evidence>
<reference evidence="1" key="1">
    <citation type="submission" date="2016-07" db="EMBL/GenBank/DDBJ databases">
        <authorList>
            <person name="Bretaudeau A."/>
        </authorList>
    </citation>
    <scope>NUCLEOTIDE SEQUENCE</scope>
    <source>
        <strain evidence="1">Rice</strain>
        <tissue evidence="1">Whole body</tissue>
    </source>
</reference>
<accession>A0A2H1VGN8</accession>
<proteinExistence type="predicted"/>